<protein>
    <submittedName>
        <fullName evidence="1">Predicted DNA-binding protein, MmcQ/YjbR family</fullName>
    </submittedName>
</protein>
<proteinExistence type="predicted"/>
<dbReference type="RefSeq" id="WP_093377976.1">
    <property type="nucleotide sequence ID" value="NZ_BNAN01000003.1"/>
</dbReference>
<dbReference type="EMBL" id="FONZ01000003">
    <property type="protein sequence ID" value="SFF20553.1"/>
    <property type="molecule type" value="Genomic_DNA"/>
</dbReference>
<dbReference type="GO" id="GO:0003677">
    <property type="term" value="F:DNA binding"/>
    <property type="evidence" value="ECO:0007669"/>
    <property type="project" value="UniProtKB-KW"/>
</dbReference>
<dbReference type="InterPro" id="IPR038056">
    <property type="entry name" value="YjbR-like_sf"/>
</dbReference>
<accession>A0A1I2GTP7</accession>
<reference evidence="2" key="1">
    <citation type="submission" date="2016-10" db="EMBL/GenBank/DDBJ databases">
        <authorList>
            <person name="Varghese N."/>
            <person name="Submissions S."/>
        </authorList>
    </citation>
    <scope>NUCLEOTIDE SEQUENCE [LARGE SCALE GENOMIC DNA]</scope>
    <source>
        <strain evidence="2">DSM 19083</strain>
    </source>
</reference>
<dbReference type="InterPro" id="IPR058532">
    <property type="entry name" value="YjbR/MT2646/Rv2570-like"/>
</dbReference>
<keyword evidence="1" id="KW-0238">DNA-binding</keyword>
<dbReference type="Gene3D" id="3.90.1150.30">
    <property type="match status" value="1"/>
</dbReference>
<dbReference type="PANTHER" id="PTHR35145:SF1">
    <property type="entry name" value="CYTOPLASMIC PROTEIN"/>
    <property type="match status" value="1"/>
</dbReference>
<organism evidence="1 2">
    <name type="scientific">Flavimobilis marinus</name>
    <dbReference type="NCBI Taxonomy" id="285351"/>
    <lineage>
        <taxon>Bacteria</taxon>
        <taxon>Bacillati</taxon>
        <taxon>Actinomycetota</taxon>
        <taxon>Actinomycetes</taxon>
        <taxon>Micrococcales</taxon>
        <taxon>Jonesiaceae</taxon>
        <taxon>Flavimobilis</taxon>
    </lineage>
</organism>
<dbReference type="STRING" id="285351.SAMN04488035_1968"/>
<dbReference type="PANTHER" id="PTHR35145">
    <property type="entry name" value="CYTOPLASMIC PROTEIN-RELATED"/>
    <property type="match status" value="1"/>
</dbReference>
<dbReference type="AlphaFoldDB" id="A0A1I2GTP7"/>
<evidence type="ECO:0000313" key="2">
    <source>
        <dbReference type="Proteomes" id="UP000198520"/>
    </source>
</evidence>
<dbReference type="Proteomes" id="UP000198520">
    <property type="component" value="Unassembled WGS sequence"/>
</dbReference>
<dbReference type="InterPro" id="IPR007351">
    <property type="entry name" value="YjbR"/>
</dbReference>
<dbReference type="Pfam" id="PF04237">
    <property type="entry name" value="YjbR"/>
    <property type="match status" value="1"/>
</dbReference>
<dbReference type="OrthoDB" id="3194910at2"/>
<keyword evidence="2" id="KW-1185">Reference proteome</keyword>
<sequence length="144" mass="16017">MSPAEPGAPASTPERAHVRELCLALPDATSDFPFGPDSEVFRVRRKMFALVMHNARVSPHWTVNLKVDPDMLPGLVAAHDDVLPGYHMNKRHWVSVELHPRIDRTFLADLVEDSYDLVVSGLPVRHRPVTHQHPTGETRPGGPA</sequence>
<evidence type="ECO:0000313" key="1">
    <source>
        <dbReference type="EMBL" id="SFF20553.1"/>
    </source>
</evidence>
<gene>
    <name evidence="1" type="ORF">SAMN04488035_1968</name>
</gene>
<dbReference type="SUPFAM" id="SSF142906">
    <property type="entry name" value="YjbR-like"/>
    <property type="match status" value="1"/>
</dbReference>
<name>A0A1I2GTP7_9MICO</name>